<evidence type="ECO:0000313" key="7">
    <source>
        <dbReference type="Proteomes" id="UP001500305"/>
    </source>
</evidence>
<dbReference type="InterPro" id="IPR014757">
    <property type="entry name" value="Tscrpt_reg_IclR_C"/>
</dbReference>
<dbReference type="InterPro" id="IPR029016">
    <property type="entry name" value="GAF-like_dom_sf"/>
</dbReference>
<protein>
    <recommendedName>
        <fullName evidence="8">IclR family transcriptional regulator</fullName>
    </recommendedName>
</protein>
<dbReference type="Proteomes" id="UP001500305">
    <property type="component" value="Unassembled WGS sequence"/>
</dbReference>
<dbReference type="PROSITE" id="PS51077">
    <property type="entry name" value="HTH_ICLR"/>
    <property type="match status" value="1"/>
</dbReference>
<dbReference type="InterPro" id="IPR050707">
    <property type="entry name" value="HTH_MetabolicPath_Reg"/>
</dbReference>
<keyword evidence="3" id="KW-0804">Transcription</keyword>
<evidence type="ECO:0000259" key="5">
    <source>
        <dbReference type="PROSITE" id="PS51078"/>
    </source>
</evidence>
<sequence length="300" mass="31726">MSVAPLTADRPYESRYRSIAQDRIAPGISPAQAAAAARTAVTTSSHARVFALQEAFTQLQGGDQSVLDLATATGMPDSTVHRILQSGVPGGAIDQIRRGKYRPGPTLIKIAIHAMAHVPGVATTQELLADLHERTGGIALLFCLTPFGGLRRLCTDYAWGNLDPGELGVFAHPLVTHSRSLRTGASGRVILAHLPAPLQELVFNEEVPADAAPGAIRDNLALAATLVEIRHTGYAVAREEVVPGWDAIAAPVMWGDVAIGSVLLALPASEMPADMSELIEHTCRTARTLSEYTAVPTSRA</sequence>
<organism evidence="6 7">
    <name type="scientific">Kitasatospora cystarginea</name>
    <dbReference type="NCBI Taxonomy" id="58350"/>
    <lineage>
        <taxon>Bacteria</taxon>
        <taxon>Bacillati</taxon>
        <taxon>Actinomycetota</taxon>
        <taxon>Actinomycetes</taxon>
        <taxon>Kitasatosporales</taxon>
        <taxon>Streptomycetaceae</taxon>
        <taxon>Kitasatospora</taxon>
    </lineage>
</organism>
<feature type="domain" description="HTH iclR-type" evidence="4">
    <location>
        <begin position="43"/>
        <end position="105"/>
    </location>
</feature>
<keyword evidence="2" id="KW-0238">DNA-binding</keyword>
<dbReference type="PROSITE" id="PS51078">
    <property type="entry name" value="ICLR_ED"/>
    <property type="match status" value="1"/>
</dbReference>
<dbReference type="InterPro" id="IPR005471">
    <property type="entry name" value="Tscrpt_reg_IclR_N"/>
</dbReference>
<evidence type="ECO:0000256" key="2">
    <source>
        <dbReference type="ARBA" id="ARBA00023125"/>
    </source>
</evidence>
<evidence type="ECO:0000256" key="3">
    <source>
        <dbReference type="ARBA" id="ARBA00023163"/>
    </source>
</evidence>
<accession>A0ABN3ERR1</accession>
<dbReference type="PANTHER" id="PTHR30136">
    <property type="entry name" value="HELIX-TURN-HELIX TRANSCRIPTIONAL REGULATOR, ICLR FAMILY"/>
    <property type="match status" value="1"/>
</dbReference>
<dbReference type="Pfam" id="PF09339">
    <property type="entry name" value="HTH_IclR"/>
    <property type="match status" value="1"/>
</dbReference>
<keyword evidence="7" id="KW-1185">Reference proteome</keyword>
<reference evidence="6 7" key="1">
    <citation type="journal article" date="2019" name="Int. J. Syst. Evol. Microbiol.">
        <title>The Global Catalogue of Microorganisms (GCM) 10K type strain sequencing project: providing services to taxonomists for standard genome sequencing and annotation.</title>
        <authorList>
            <consortium name="The Broad Institute Genomics Platform"/>
            <consortium name="The Broad Institute Genome Sequencing Center for Infectious Disease"/>
            <person name="Wu L."/>
            <person name="Ma J."/>
        </authorList>
    </citation>
    <scope>NUCLEOTIDE SEQUENCE [LARGE SCALE GENOMIC DNA]</scope>
    <source>
        <strain evidence="6 7">JCM 7356</strain>
    </source>
</reference>
<dbReference type="Gene3D" id="3.30.450.40">
    <property type="match status" value="1"/>
</dbReference>
<proteinExistence type="predicted"/>
<dbReference type="InterPro" id="IPR036390">
    <property type="entry name" value="WH_DNA-bd_sf"/>
</dbReference>
<evidence type="ECO:0008006" key="8">
    <source>
        <dbReference type="Google" id="ProtNLM"/>
    </source>
</evidence>
<dbReference type="Pfam" id="PF01614">
    <property type="entry name" value="IclR_C"/>
    <property type="match status" value="1"/>
</dbReference>
<comment type="caution">
    <text evidence="6">The sequence shown here is derived from an EMBL/GenBank/DDBJ whole genome shotgun (WGS) entry which is preliminary data.</text>
</comment>
<dbReference type="SUPFAM" id="SSF46785">
    <property type="entry name" value="Winged helix' DNA-binding domain"/>
    <property type="match status" value="1"/>
</dbReference>
<evidence type="ECO:0000313" key="6">
    <source>
        <dbReference type="EMBL" id="GAA2266909.1"/>
    </source>
</evidence>
<keyword evidence="1" id="KW-0805">Transcription regulation</keyword>
<gene>
    <name evidence="6" type="ORF">GCM10010430_60050</name>
</gene>
<evidence type="ECO:0000256" key="1">
    <source>
        <dbReference type="ARBA" id="ARBA00023015"/>
    </source>
</evidence>
<dbReference type="Gene3D" id="1.10.10.10">
    <property type="entry name" value="Winged helix-like DNA-binding domain superfamily/Winged helix DNA-binding domain"/>
    <property type="match status" value="1"/>
</dbReference>
<name>A0ABN3ERR1_9ACTN</name>
<dbReference type="PANTHER" id="PTHR30136:SF35">
    <property type="entry name" value="HTH-TYPE TRANSCRIPTIONAL REGULATOR RV1719"/>
    <property type="match status" value="1"/>
</dbReference>
<dbReference type="SUPFAM" id="SSF55781">
    <property type="entry name" value="GAF domain-like"/>
    <property type="match status" value="1"/>
</dbReference>
<dbReference type="EMBL" id="BAAATR010000034">
    <property type="protein sequence ID" value="GAA2266909.1"/>
    <property type="molecule type" value="Genomic_DNA"/>
</dbReference>
<dbReference type="InterPro" id="IPR036388">
    <property type="entry name" value="WH-like_DNA-bd_sf"/>
</dbReference>
<feature type="domain" description="IclR-ED" evidence="5">
    <location>
        <begin position="106"/>
        <end position="300"/>
    </location>
</feature>
<evidence type="ECO:0000259" key="4">
    <source>
        <dbReference type="PROSITE" id="PS51077"/>
    </source>
</evidence>